<dbReference type="EMBL" id="BBTG02000011">
    <property type="protein sequence ID" value="GAO17128.1"/>
    <property type="molecule type" value="Genomic_DNA"/>
</dbReference>
<evidence type="ECO:0000256" key="1">
    <source>
        <dbReference type="SAM" id="Phobius"/>
    </source>
</evidence>
<dbReference type="Pfam" id="PF07103">
    <property type="entry name" value="DUF1365"/>
    <property type="match status" value="1"/>
</dbReference>
<evidence type="ECO:0000313" key="4">
    <source>
        <dbReference type="Proteomes" id="UP000027002"/>
    </source>
</evidence>
<evidence type="ECO:0008006" key="6">
    <source>
        <dbReference type="Google" id="ProtNLM"/>
    </source>
</evidence>
<keyword evidence="1" id="KW-0472">Membrane</keyword>
<reference evidence="2" key="1">
    <citation type="journal article" date="2016" name="Genome Announc.">
        <title>Genome Sequence of Ustilaginoidea virens IPU010, a Rice Pathogenic Fungus Causing False Smut.</title>
        <authorList>
            <person name="Kumagai T."/>
            <person name="Ishii T."/>
            <person name="Terai G."/>
            <person name="Umemura M."/>
            <person name="Machida M."/>
            <person name="Asai K."/>
        </authorList>
    </citation>
    <scope>NUCLEOTIDE SEQUENCE [LARGE SCALE GENOMIC DNA]</scope>
    <source>
        <strain evidence="2">IPU010</strain>
    </source>
</reference>
<dbReference type="Proteomes" id="UP000054053">
    <property type="component" value="Unassembled WGS sequence"/>
</dbReference>
<organism evidence="2 5">
    <name type="scientific">Ustilaginoidea virens</name>
    <name type="common">Rice false smut fungus</name>
    <name type="synonym">Villosiclava virens</name>
    <dbReference type="NCBI Taxonomy" id="1159556"/>
    <lineage>
        <taxon>Eukaryota</taxon>
        <taxon>Fungi</taxon>
        <taxon>Dikarya</taxon>
        <taxon>Ascomycota</taxon>
        <taxon>Pezizomycotina</taxon>
        <taxon>Sordariomycetes</taxon>
        <taxon>Hypocreomycetidae</taxon>
        <taxon>Hypocreales</taxon>
        <taxon>Clavicipitaceae</taxon>
        <taxon>Ustilaginoidea</taxon>
    </lineage>
</organism>
<dbReference type="GeneID" id="66061111"/>
<evidence type="ECO:0000313" key="5">
    <source>
        <dbReference type="Proteomes" id="UP000054053"/>
    </source>
</evidence>
<feature type="transmembrane region" description="Helical" evidence="1">
    <location>
        <begin position="21"/>
        <end position="44"/>
    </location>
</feature>
<evidence type="ECO:0000313" key="2">
    <source>
        <dbReference type="EMBL" id="GAO17128.1"/>
    </source>
</evidence>
<dbReference type="PANTHER" id="PTHR33973:SF4">
    <property type="entry name" value="OS07G0153300 PROTEIN"/>
    <property type="match status" value="1"/>
</dbReference>
<name>A0A1B5L285_USTVR</name>
<dbReference type="EMBL" id="CP072753">
    <property type="protein sequence ID" value="QUC16092.1"/>
    <property type="molecule type" value="Genomic_DNA"/>
</dbReference>
<reference evidence="5" key="2">
    <citation type="journal article" date="2016" name="Genome Announc.">
        <title>Genome sequence of Ustilaginoidea virens IPU010, a rice pathogenic fungus causing false smut.</title>
        <authorList>
            <person name="Kumagai T."/>
            <person name="Ishii T."/>
            <person name="Terai G."/>
            <person name="Umemura M."/>
            <person name="Machida M."/>
            <person name="Asai K."/>
        </authorList>
    </citation>
    <scope>NUCLEOTIDE SEQUENCE [LARGE SCALE GENOMIC DNA]</scope>
    <source>
        <strain evidence="5">IPU010</strain>
    </source>
</reference>
<dbReference type="Proteomes" id="UP000027002">
    <property type="component" value="Chromosome 1"/>
</dbReference>
<keyword evidence="4" id="KW-1185">Reference proteome</keyword>
<gene>
    <name evidence="3" type="ORF">UV8b_00333</name>
    <name evidence="2" type="ORF">UVI_02026610</name>
</gene>
<accession>A0A1B5L285</accession>
<dbReference type="PANTHER" id="PTHR33973">
    <property type="entry name" value="OS07G0153300 PROTEIN"/>
    <property type="match status" value="1"/>
</dbReference>
<sequence>MAAVIDDGMVRFIINGPHVSLTLVFASLYYILLGSTLDVVFAALFMSQRFPHALSFLLARLWNAMPKLIPVPAAIGTSYLLLSMLDRTDARWGGPAQPYLLPCKTTHSRTFPKKHSFGYSYLAVGVPVGSSGTFNRMLSVDDKSARPGKLLSMLFRGGWYNVNASDYLQRGDDDGGLRGKLDAYLKSQDIDPCDYPHAYLVTAARFLGYHFNPVSFWYLYSSEKILSAVILEVNNTFDERRPYLVLRDFSAEAEVLGGPTRKSLPSSRVTGSWPKDFHVSPFNSRKGSYSLLARDPLGPGMEGFQGIDVTINLRSSKGNAKLVARLFSEGTAVQVGSLGILSKARFLLSWSWIGFATFPRILREAAALFFQRRLHVWYRPEPLKESLGRRANDIERDLELAFRSYLRHLVSKSPARLLVKYTPSGGTSAAEEMRSALAQEERSRETQALELTVLTPLFYSRFVHYAHDLEGIHTELTRYGTLWVDEPHLLPDIFPERGSPTPVARTAMDRLCFETIRVLRRRPAAIPTASTSADGITASPLVDIRHLGISPMDAYMLERAGPRLKASYRSALLRLFLADRYLMGSTALLGLCIAALRISIAWASVAALSQAIGTA</sequence>
<dbReference type="RefSeq" id="XP_042993765.1">
    <property type="nucleotide sequence ID" value="XM_043137831.1"/>
</dbReference>
<dbReference type="KEGG" id="uvi:66061111"/>
<proteinExistence type="predicted"/>
<dbReference type="OrthoDB" id="3340520at2759"/>
<keyword evidence="1" id="KW-0812">Transmembrane</keyword>
<dbReference type="InterPro" id="IPR010775">
    <property type="entry name" value="DUF1365"/>
</dbReference>
<evidence type="ECO:0000313" key="3">
    <source>
        <dbReference type="EMBL" id="QUC16092.1"/>
    </source>
</evidence>
<protein>
    <recommendedName>
        <fullName evidence="6">DNA-binding WRKY domain-containing protein</fullName>
    </recommendedName>
</protein>
<reference evidence="3" key="3">
    <citation type="submission" date="2020-03" db="EMBL/GenBank/DDBJ databases">
        <title>A mixture of massive structural variations and highly conserved coding sequences in Ustilaginoidea virens genome.</title>
        <authorList>
            <person name="Zhang K."/>
            <person name="Zhao Z."/>
            <person name="Zhang Z."/>
            <person name="Li Y."/>
            <person name="Hsiang T."/>
            <person name="Sun W."/>
        </authorList>
    </citation>
    <scope>NUCLEOTIDE SEQUENCE</scope>
    <source>
        <strain evidence="3">UV-8b</strain>
    </source>
</reference>
<dbReference type="AlphaFoldDB" id="A0A1B5L285"/>
<keyword evidence="1" id="KW-1133">Transmembrane helix</keyword>